<reference evidence="2 3" key="1">
    <citation type="submission" date="2019-07" db="EMBL/GenBank/DDBJ databases">
        <title>Genomics analysis of Aphanomyces spp. identifies a new class of oomycete effector associated with host adaptation.</title>
        <authorList>
            <person name="Gaulin E."/>
        </authorList>
    </citation>
    <scope>NUCLEOTIDE SEQUENCE [LARGE SCALE GENOMIC DNA]</scope>
    <source>
        <strain evidence="2 3">ATCC 201684</strain>
    </source>
</reference>
<feature type="compositionally biased region" description="Low complexity" evidence="1">
    <location>
        <begin position="78"/>
        <end position="101"/>
    </location>
</feature>
<name>A0A6G0WQ02_9STRA</name>
<dbReference type="AlphaFoldDB" id="A0A6G0WQ02"/>
<evidence type="ECO:0000256" key="1">
    <source>
        <dbReference type="SAM" id="MobiDB-lite"/>
    </source>
</evidence>
<organism evidence="2 3">
    <name type="scientific">Aphanomyces euteiches</name>
    <dbReference type="NCBI Taxonomy" id="100861"/>
    <lineage>
        <taxon>Eukaryota</taxon>
        <taxon>Sar</taxon>
        <taxon>Stramenopiles</taxon>
        <taxon>Oomycota</taxon>
        <taxon>Saprolegniomycetes</taxon>
        <taxon>Saprolegniales</taxon>
        <taxon>Verrucalvaceae</taxon>
        <taxon>Aphanomyces</taxon>
    </lineage>
</organism>
<evidence type="ECO:0000313" key="3">
    <source>
        <dbReference type="Proteomes" id="UP000481153"/>
    </source>
</evidence>
<gene>
    <name evidence="2" type="ORF">Ae201684_012969</name>
</gene>
<sequence>MSICSQGCSSCSLSSDASSSVPGTFDTIVWSGVEVFTVAEGGGGGGGADFTAGGSSVAGLARGLIGASESDPDDESEPNISSMSISSASFPPSGRSSDSFSMASQPLIKSKSPFSTCDSGFLHF</sequence>
<protein>
    <submittedName>
        <fullName evidence="2">Uncharacterized protein</fullName>
    </submittedName>
</protein>
<feature type="region of interest" description="Disordered" evidence="1">
    <location>
        <begin position="63"/>
        <end position="104"/>
    </location>
</feature>
<accession>A0A6G0WQ02</accession>
<comment type="caution">
    <text evidence="2">The sequence shown here is derived from an EMBL/GenBank/DDBJ whole genome shotgun (WGS) entry which is preliminary data.</text>
</comment>
<dbReference type="Proteomes" id="UP000481153">
    <property type="component" value="Unassembled WGS sequence"/>
</dbReference>
<evidence type="ECO:0000313" key="2">
    <source>
        <dbReference type="EMBL" id="KAF0729471.1"/>
    </source>
</evidence>
<keyword evidence="3" id="KW-1185">Reference proteome</keyword>
<proteinExistence type="predicted"/>
<dbReference type="EMBL" id="VJMJ01000164">
    <property type="protein sequence ID" value="KAF0729471.1"/>
    <property type="molecule type" value="Genomic_DNA"/>
</dbReference>